<comment type="caution">
    <text evidence="1">The sequence shown here is derived from an EMBL/GenBank/DDBJ whole genome shotgun (WGS) entry which is preliminary data.</text>
</comment>
<dbReference type="AlphaFoldDB" id="X0UL42"/>
<feature type="non-terminal residue" evidence="1">
    <location>
        <position position="1"/>
    </location>
</feature>
<protein>
    <recommendedName>
        <fullName evidence="2">Glycosyltransferase 2-like domain-containing protein</fullName>
    </recommendedName>
</protein>
<name>X0UL42_9ZZZZ</name>
<accession>X0UL42</accession>
<reference evidence="1" key="1">
    <citation type="journal article" date="2014" name="Front. Microbiol.">
        <title>High frequency of phylogenetically diverse reductive dehalogenase-homologous genes in deep subseafloor sedimentary metagenomes.</title>
        <authorList>
            <person name="Kawai M."/>
            <person name="Futagami T."/>
            <person name="Toyoda A."/>
            <person name="Takaki Y."/>
            <person name="Nishi S."/>
            <person name="Hori S."/>
            <person name="Arai W."/>
            <person name="Tsubouchi T."/>
            <person name="Morono Y."/>
            <person name="Uchiyama I."/>
            <person name="Ito T."/>
            <person name="Fujiyama A."/>
            <person name="Inagaki F."/>
            <person name="Takami H."/>
        </authorList>
    </citation>
    <scope>NUCLEOTIDE SEQUENCE</scope>
    <source>
        <strain evidence="1">Expedition CK06-06</strain>
    </source>
</reference>
<sequence>FNLYNNQNVTYGDGNFAKAVKTVWERSKSDYVFSLEDDWEFLREIDLDKCIDRMEKEDFDYMRFPKINAPHLNCLPKVALQPSLWRGSVVRRLAKYMKTDKDPEKQLRTGQGNEELDKILFEVQAKGLMDYSSACCVEDIGREWRNEHGLEKWNKNKVNKKVTWIKK</sequence>
<evidence type="ECO:0008006" key="2">
    <source>
        <dbReference type="Google" id="ProtNLM"/>
    </source>
</evidence>
<proteinExistence type="predicted"/>
<dbReference type="EMBL" id="BARS01024322">
    <property type="protein sequence ID" value="GAG06514.1"/>
    <property type="molecule type" value="Genomic_DNA"/>
</dbReference>
<gene>
    <name evidence="1" type="ORF">S01H1_38622</name>
</gene>
<evidence type="ECO:0000313" key="1">
    <source>
        <dbReference type="EMBL" id="GAG06514.1"/>
    </source>
</evidence>
<organism evidence="1">
    <name type="scientific">marine sediment metagenome</name>
    <dbReference type="NCBI Taxonomy" id="412755"/>
    <lineage>
        <taxon>unclassified sequences</taxon>
        <taxon>metagenomes</taxon>
        <taxon>ecological metagenomes</taxon>
    </lineage>
</organism>